<dbReference type="InterPro" id="IPR036875">
    <property type="entry name" value="Znf_CCHC_sf"/>
</dbReference>
<dbReference type="PROSITE" id="PS50158">
    <property type="entry name" value="ZF_CCHC"/>
    <property type="match status" value="1"/>
</dbReference>
<evidence type="ECO:0000313" key="3">
    <source>
        <dbReference type="EMBL" id="KAJ0962393.1"/>
    </source>
</evidence>
<reference evidence="3" key="1">
    <citation type="submission" date="2021-03" db="EMBL/GenBank/DDBJ databases">
        <authorList>
            <person name="Li Z."/>
            <person name="Yang C."/>
        </authorList>
    </citation>
    <scope>NUCLEOTIDE SEQUENCE</scope>
    <source>
        <strain evidence="3">Dzin_1.0</strain>
        <tissue evidence="3">Leaf</tissue>
    </source>
</reference>
<sequence length="239" mass="26353">MRRSPPTIQTPEGPIHVCGRCLKPGHRVDGCRRAVVCRRCGGTGHLAHHCKNPRVTERHLLTMEPHRRYEEPERHAGTIDKGKQRLRTEDANIHLKTTEMMISTTETEPPGKREVSYSIHHISVPLTSEMKRGKEKLRSHSIATVTAVREGMVNAAAVTGALTEALKGCTSKAEWIWKAMPFLDGRYMVACPSVEAAGELERGGAIHRTMLAGYVADRESRRGAAVGHHPTPTCVLLGP</sequence>
<proteinExistence type="predicted"/>
<dbReference type="SMART" id="SM00343">
    <property type="entry name" value="ZnF_C2HC"/>
    <property type="match status" value="2"/>
</dbReference>
<keyword evidence="4" id="KW-1185">Reference proteome</keyword>
<dbReference type="AlphaFoldDB" id="A0A9D5BX97"/>
<keyword evidence="1" id="KW-0863">Zinc-finger</keyword>
<accession>A0A9D5BX97</accession>
<reference evidence="3" key="2">
    <citation type="journal article" date="2022" name="Hortic Res">
        <title>The genome of Dioscorea zingiberensis sheds light on the biosynthesis, origin and evolution of the medicinally important diosgenin saponins.</title>
        <authorList>
            <person name="Li Y."/>
            <person name="Tan C."/>
            <person name="Li Z."/>
            <person name="Guo J."/>
            <person name="Li S."/>
            <person name="Chen X."/>
            <person name="Wang C."/>
            <person name="Dai X."/>
            <person name="Yang H."/>
            <person name="Song W."/>
            <person name="Hou L."/>
            <person name="Xu J."/>
            <person name="Tong Z."/>
            <person name="Xu A."/>
            <person name="Yuan X."/>
            <person name="Wang W."/>
            <person name="Yang Q."/>
            <person name="Chen L."/>
            <person name="Sun Z."/>
            <person name="Wang K."/>
            <person name="Pan B."/>
            <person name="Chen J."/>
            <person name="Bao Y."/>
            <person name="Liu F."/>
            <person name="Qi X."/>
            <person name="Gang D.R."/>
            <person name="Wen J."/>
            <person name="Li J."/>
        </authorList>
    </citation>
    <scope>NUCLEOTIDE SEQUENCE</scope>
    <source>
        <strain evidence="3">Dzin_1.0</strain>
    </source>
</reference>
<keyword evidence="1" id="KW-0862">Zinc</keyword>
<dbReference type="OrthoDB" id="8026949at2759"/>
<gene>
    <name evidence="3" type="ORF">J5N97_030221</name>
</gene>
<dbReference type="Gene3D" id="4.10.60.10">
    <property type="entry name" value="Zinc finger, CCHC-type"/>
    <property type="match status" value="1"/>
</dbReference>
<name>A0A9D5BX97_9LILI</name>
<evidence type="ECO:0000259" key="2">
    <source>
        <dbReference type="PROSITE" id="PS50158"/>
    </source>
</evidence>
<dbReference type="Proteomes" id="UP001085076">
    <property type="component" value="Miscellaneous, Linkage group lg10"/>
</dbReference>
<evidence type="ECO:0000256" key="1">
    <source>
        <dbReference type="PROSITE-ProRule" id="PRU00047"/>
    </source>
</evidence>
<dbReference type="EMBL" id="JAGGNH010000010">
    <property type="protein sequence ID" value="KAJ0962393.1"/>
    <property type="molecule type" value="Genomic_DNA"/>
</dbReference>
<dbReference type="InterPro" id="IPR001878">
    <property type="entry name" value="Znf_CCHC"/>
</dbReference>
<dbReference type="SUPFAM" id="SSF57756">
    <property type="entry name" value="Retrovirus zinc finger-like domains"/>
    <property type="match status" value="1"/>
</dbReference>
<organism evidence="3 4">
    <name type="scientific">Dioscorea zingiberensis</name>
    <dbReference type="NCBI Taxonomy" id="325984"/>
    <lineage>
        <taxon>Eukaryota</taxon>
        <taxon>Viridiplantae</taxon>
        <taxon>Streptophyta</taxon>
        <taxon>Embryophyta</taxon>
        <taxon>Tracheophyta</taxon>
        <taxon>Spermatophyta</taxon>
        <taxon>Magnoliopsida</taxon>
        <taxon>Liliopsida</taxon>
        <taxon>Dioscoreales</taxon>
        <taxon>Dioscoreaceae</taxon>
        <taxon>Dioscorea</taxon>
    </lineage>
</organism>
<evidence type="ECO:0000313" key="4">
    <source>
        <dbReference type="Proteomes" id="UP001085076"/>
    </source>
</evidence>
<feature type="domain" description="CCHC-type" evidence="2">
    <location>
        <begin position="37"/>
        <end position="52"/>
    </location>
</feature>
<dbReference type="GO" id="GO:0008270">
    <property type="term" value="F:zinc ion binding"/>
    <property type="evidence" value="ECO:0007669"/>
    <property type="project" value="UniProtKB-KW"/>
</dbReference>
<protein>
    <recommendedName>
        <fullName evidence="2">CCHC-type domain-containing protein</fullName>
    </recommendedName>
</protein>
<keyword evidence="1" id="KW-0479">Metal-binding</keyword>
<dbReference type="GO" id="GO:0003676">
    <property type="term" value="F:nucleic acid binding"/>
    <property type="evidence" value="ECO:0007669"/>
    <property type="project" value="InterPro"/>
</dbReference>
<comment type="caution">
    <text evidence="3">The sequence shown here is derived from an EMBL/GenBank/DDBJ whole genome shotgun (WGS) entry which is preliminary data.</text>
</comment>